<dbReference type="InterPro" id="IPR051311">
    <property type="entry name" value="DedA_domain"/>
</dbReference>
<name>A0A6J4VDW2_9BACT</name>
<feature type="transmembrane region" description="Helical" evidence="6">
    <location>
        <begin position="52"/>
        <end position="75"/>
    </location>
</feature>
<dbReference type="Pfam" id="PF09335">
    <property type="entry name" value="VTT_dom"/>
    <property type="match status" value="1"/>
</dbReference>
<gene>
    <name evidence="8" type="ORF">AVDCRST_MAG33-3069</name>
</gene>
<dbReference type="PANTHER" id="PTHR42709:SF6">
    <property type="entry name" value="UNDECAPRENYL PHOSPHATE TRANSPORTER A"/>
    <property type="match status" value="1"/>
</dbReference>
<keyword evidence="2" id="KW-1003">Cell membrane</keyword>
<protein>
    <recommendedName>
        <fullName evidence="7">VTT domain-containing protein</fullName>
    </recommendedName>
</protein>
<evidence type="ECO:0000313" key="8">
    <source>
        <dbReference type="EMBL" id="CAA9576119.1"/>
    </source>
</evidence>
<evidence type="ECO:0000256" key="5">
    <source>
        <dbReference type="ARBA" id="ARBA00023136"/>
    </source>
</evidence>
<dbReference type="AlphaFoldDB" id="A0A6J4VDW2"/>
<dbReference type="InterPro" id="IPR032816">
    <property type="entry name" value="VTT_dom"/>
</dbReference>
<comment type="subcellular location">
    <subcellularLocation>
        <location evidence="1">Cell membrane</location>
        <topology evidence="1">Multi-pass membrane protein</topology>
    </subcellularLocation>
</comment>
<dbReference type="EMBL" id="CADCWK010000382">
    <property type="protein sequence ID" value="CAA9576119.1"/>
    <property type="molecule type" value="Genomic_DNA"/>
</dbReference>
<feature type="domain" description="VTT" evidence="7">
    <location>
        <begin position="35"/>
        <end position="164"/>
    </location>
</feature>
<dbReference type="PANTHER" id="PTHR42709">
    <property type="entry name" value="ALKALINE PHOSPHATASE LIKE PROTEIN"/>
    <property type="match status" value="1"/>
</dbReference>
<organism evidence="8">
    <name type="scientific">uncultured Thermomicrobiales bacterium</name>
    <dbReference type="NCBI Taxonomy" id="1645740"/>
    <lineage>
        <taxon>Bacteria</taxon>
        <taxon>Pseudomonadati</taxon>
        <taxon>Thermomicrobiota</taxon>
        <taxon>Thermomicrobia</taxon>
        <taxon>Thermomicrobiales</taxon>
        <taxon>environmental samples</taxon>
    </lineage>
</organism>
<keyword evidence="3 6" id="KW-0812">Transmembrane</keyword>
<keyword evidence="5 6" id="KW-0472">Membrane</keyword>
<feature type="transmembrane region" description="Helical" evidence="6">
    <location>
        <begin position="12"/>
        <end position="32"/>
    </location>
</feature>
<evidence type="ECO:0000256" key="1">
    <source>
        <dbReference type="ARBA" id="ARBA00004651"/>
    </source>
</evidence>
<dbReference type="GO" id="GO:0005886">
    <property type="term" value="C:plasma membrane"/>
    <property type="evidence" value="ECO:0007669"/>
    <property type="project" value="UniProtKB-SubCell"/>
</dbReference>
<reference evidence="8" key="1">
    <citation type="submission" date="2020-02" db="EMBL/GenBank/DDBJ databases">
        <authorList>
            <person name="Meier V. D."/>
        </authorList>
    </citation>
    <scope>NUCLEOTIDE SEQUENCE</scope>
    <source>
        <strain evidence="8">AVDCRST_MAG33</strain>
    </source>
</reference>
<evidence type="ECO:0000259" key="7">
    <source>
        <dbReference type="Pfam" id="PF09335"/>
    </source>
</evidence>
<evidence type="ECO:0000256" key="4">
    <source>
        <dbReference type="ARBA" id="ARBA00022989"/>
    </source>
</evidence>
<evidence type="ECO:0000256" key="2">
    <source>
        <dbReference type="ARBA" id="ARBA00022475"/>
    </source>
</evidence>
<sequence length="213" mass="23607">MLDGISDWVTNIVETLGYVGVAALIALENIFPPLPSELILPLAGFETGRGNFNYFLMVIAATVGSVVGALFLYYAAQLIGERRVRALVRRYGRWFQVSEADIDRADDWFDRYSTLAVLVCRCVPLVRSLVSIPAGFRQMSLVPFLIYTTIGSAIWNAALIGAGWALGDNWESVGDYVGYFQYVVIALIAVGVLWFFWRKLSNRGSSSPRHDGP</sequence>
<accession>A0A6J4VDW2</accession>
<keyword evidence="4 6" id="KW-1133">Transmembrane helix</keyword>
<feature type="transmembrane region" description="Helical" evidence="6">
    <location>
        <begin position="179"/>
        <end position="197"/>
    </location>
</feature>
<evidence type="ECO:0000256" key="6">
    <source>
        <dbReference type="SAM" id="Phobius"/>
    </source>
</evidence>
<evidence type="ECO:0000256" key="3">
    <source>
        <dbReference type="ARBA" id="ARBA00022692"/>
    </source>
</evidence>
<proteinExistence type="predicted"/>
<feature type="transmembrane region" description="Helical" evidence="6">
    <location>
        <begin position="144"/>
        <end position="167"/>
    </location>
</feature>